<evidence type="ECO:0000313" key="2">
    <source>
        <dbReference type="EnsemblMetazoa" id="CLYHEMP017582.1"/>
    </source>
</evidence>
<dbReference type="Proteomes" id="UP000594262">
    <property type="component" value="Unplaced"/>
</dbReference>
<evidence type="ECO:0000256" key="1">
    <source>
        <dbReference type="SAM" id="MobiDB-lite"/>
    </source>
</evidence>
<name>A0A7M5X3W3_9CNID</name>
<keyword evidence="3" id="KW-1185">Reference proteome</keyword>
<accession>A0A7M5X3W3</accession>
<dbReference type="AlphaFoldDB" id="A0A7M5X3W3"/>
<sequence>MSVFDKNRNPPNPSGSGSVFDRKPAGGSPGSVFDRKPAPGPGSVFDRNPAPPGASSVFTNNSKPADTKGKKFGAPVWTGPVALKPAAKGAPKQSKTMQMMQQMCDEGDGASVGNAFDQEKGTERAKYQRVENDTTIDKQFYGRTADEGVVNSRFDPFREKYGPEMPPQDQ</sequence>
<proteinExistence type="predicted"/>
<organism evidence="2 3">
    <name type="scientific">Clytia hemisphaerica</name>
    <dbReference type="NCBI Taxonomy" id="252671"/>
    <lineage>
        <taxon>Eukaryota</taxon>
        <taxon>Metazoa</taxon>
        <taxon>Cnidaria</taxon>
        <taxon>Hydrozoa</taxon>
        <taxon>Hydroidolina</taxon>
        <taxon>Leptothecata</taxon>
        <taxon>Obeliida</taxon>
        <taxon>Clytiidae</taxon>
        <taxon>Clytia</taxon>
    </lineage>
</organism>
<evidence type="ECO:0000313" key="3">
    <source>
        <dbReference type="Proteomes" id="UP000594262"/>
    </source>
</evidence>
<feature type="region of interest" description="Disordered" evidence="1">
    <location>
        <begin position="1"/>
        <end position="77"/>
    </location>
</feature>
<reference evidence="2" key="1">
    <citation type="submission" date="2021-01" db="UniProtKB">
        <authorList>
            <consortium name="EnsemblMetazoa"/>
        </authorList>
    </citation>
    <scope>IDENTIFICATION</scope>
</reference>
<protein>
    <submittedName>
        <fullName evidence="2">Uncharacterized protein</fullName>
    </submittedName>
</protein>
<feature type="region of interest" description="Disordered" evidence="1">
    <location>
        <begin position="106"/>
        <end position="170"/>
    </location>
</feature>
<dbReference type="EnsemblMetazoa" id="CLYHEMT017582.1">
    <property type="protein sequence ID" value="CLYHEMP017582.1"/>
    <property type="gene ID" value="CLYHEMG017582"/>
</dbReference>
<feature type="compositionally biased region" description="Basic and acidic residues" evidence="1">
    <location>
        <begin position="117"/>
        <end position="136"/>
    </location>
</feature>